<dbReference type="InterPro" id="IPR005119">
    <property type="entry name" value="LysR_subst-bd"/>
</dbReference>
<dbReference type="InterPro" id="IPR000847">
    <property type="entry name" value="LysR_HTH_N"/>
</dbReference>
<dbReference type="Gene3D" id="3.40.190.10">
    <property type="entry name" value="Periplasmic binding protein-like II"/>
    <property type="match status" value="2"/>
</dbReference>
<name>A0A543AN73_9MICC</name>
<dbReference type="InterPro" id="IPR036388">
    <property type="entry name" value="WH-like_DNA-bd_sf"/>
</dbReference>
<dbReference type="Pfam" id="PF00126">
    <property type="entry name" value="HTH_1"/>
    <property type="match status" value="1"/>
</dbReference>
<evidence type="ECO:0000313" key="6">
    <source>
        <dbReference type="EMBL" id="TQL74009.1"/>
    </source>
</evidence>
<dbReference type="SUPFAM" id="SSF46785">
    <property type="entry name" value="Winged helix' DNA-binding domain"/>
    <property type="match status" value="1"/>
</dbReference>
<evidence type="ECO:0000259" key="5">
    <source>
        <dbReference type="PROSITE" id="PS50931"/>
    </source>
</evidence>
<evidence type="ECO:0000313" key="7">
    <source>
        <dbReference type="Proteomes" id="UP000319746"/>
    </source>
</evidence>
<dbReference type="GO" id="GO:0003677">
    <property type="term" value="F:DNA binding"/>
    <property type="evidence" value="ECO:0007669"/>
    <property type="project" value="UniProtKB-KW"/>
</dbReference>
<comment type="caution">
    <text evidence="6">The sequence shown here is derived from an EMBL/GenBank/DDBJ whole genome shotgun (WGS) entry which is preliminary data.</text>
</comment>
<evidence type="ECO:0000256" key="1">
    <source>
        <dbReference type="ARBA" id="ARBA00009437"/>
    </source>
</evidence>
<dbReference type="SUPFAM" id="SSF53850">
    <property type="entry name" value="Periplasmic binding protein-like II"/>
    <property type="match status" value="1"/>
</dbReference>
<dbReference type="Gene3D" id="1.10.10.10">
    <property type="entry name" value="Winged helix-like DNA-binding domain superfamily/Winged helix DNA-binding domain"/>
    <property type="match status" value="1"/>
</dbReference>
<dbReference type="PROSITE" id="PS50931">
    <property type="entry name" value="HTH_LYSR"/>
    <property type="match status" value="1"/>
</dbReference>
<dbReference type="FunFam" id="1.10.10.10:FF:000001">
    <property type="entry name" value="LysR family transcriptional regulator"/>
    <property type="match status" value="1"/>
</dbReference>
<gene>
    <name evidence="6" type="ORF">FB556_0458</name>
</gene>
<dbReference type="AlphaFoldDB" id="A0A543AN73"/>
<dbReference type="Pfam" id="PF03466">
    <property type="entry name" value="LysR_substrate"/>
    <property type="match status" value="1"/>
</dbReference>
<reference evidence="6 7" key="1">
    <citation type="submission" date="2019-06" db="EMBL/GenBank/DDBJ databases">
        <title>Sequencing the genomes of 1000 actinobacteria strains.</title>
        <authorList>
            <person name="Klenk H.-P."/>
        </authorList>
    </citation>
    <scope>NUCLEOTIDE SEQUENCE [LARGE SCALE GENOMIC DNA]</scope>
    <source>
        <strain evidence="6 7">DSM 24083</strain>
    </source>
</reference>
<sequence length="298" mass="33298">MSEVTIRQLDYFLAVVDHGSISAASRHIHISQAAVSMAIQQLERTLNASLLIRGPSQRAAPTPAGEALIPHARNVVHALRDARDAVLNDLSEMRGTLRIAIAPTISPYAIPPLIHHFQQEHPQVTIHVEEFQPFEIHDAVRKDKVDLGIIYHLSLQEGFPFKVITEVQQHVALSAQHPLSERQSIHLAEIIDEPLIPIRMPPSIERITDAIKALGLQPHIQWPSQNYETVRSMVAYGLGWSYLNLVPETKVTYDGGEIRYIPIADPMPYNAVIGITHPELKPDARVTAALEYLSLQDR</sequence>
<dbReference type="PRINTS" id="PR00039">
    <property type="entry name" value="HTHLYSR"/>
</dbReference>
<dbReference type="OrthoDB" id="3461141at2"/>
<dbReference type="Proteomes" id="UP000319746">
    <property type="component" value="Unassembled WGS sequence"/>
</dbReference>
<protein>
    <submittedName>
        <fullName evidence="6">DNA-binding transcriptional LysR family regulator</fullName>
    </submittedName>
</protein>
<keyword evidence="3 6" id="KW-0238">DNA-binding</keyword>
<dbReference type="GO" id="GO:0003700">
    <property type="term" value="F:DNA-binding transcription factor activity"/>
    <property type="evidence" value="ECO:0007669"/>
    <property type="project" value="InterPro"/>
</dbReference>
<dbReference type="InterPro" id="IPR050950">
    <property type="entry name" value="HTH-type_LysR_regulators"/>
</dbReference>
<dbReference type="GO" id="GO:0005829">
    <property type="term" value="C:cytosol"/>
    <property type="evidence" value="ECO:0007669"/>
    <property type="project" value="TreeGrafter"/>
</dbReference>
<keyword evidence="7" id="KW-1185">Reference proteome</keyword>
<evidence type="ECO:0000256" key="4">
    <source>
        <dbReference type="ARBA" id="ARBA00023163"/>
    </source>
</evidence>
<keyword evidence="4" id="KW-0804">Transcription</keyword>
<dbReference type="PANTHER" id="PTHR30419">
    <property type="entry name" value="HTH-TYPE TRANSCRIPTIONAL REGULATOR YBHD"/>
    <property type="match status" value="1"/>
</dbReference>
<evidence type="ECO:0000256" key="3">
    <source>
        <dbReference type="ARBA" id="ARBA00023125"/>
    </source>
</evidence>
<keyword evidence="2" id="KW-0805">Transcription regulation</keyword>
<dbReference type="RefSeq" id="WP_141864349.1">
    <property type="nucleotide sequence ID" value="NZ_BAABAN010000017.1"/>
</dbReference>
<evidence type="ECO:0000256" key="2">
    <source>
        <dbReference type="ARBA" id="ARBA00023015"/>
    </source>
</evidence>
<dbReference type="EMBL" id="VFOU01000001">
    <property type="protein sequence ID" value="TQL74009.1"/>
    <property type="molecule type" value="Genomic_DNA"/>
</dbReference>
<dbReference type="InterPro" id="IPR036390">
    <property type="entry name" value="WH_DNA-bd_sf"/>
</dbReference>
<feature type="domain" description="HTH lysR-type" evidence="5">
    <location>
        <begin position="4"/>
        <end position="62"/>
    </location>
</feature>
<accession>A0A543AN73</accession>
<proteinExistence type="inferred from homology"/>
<organism evidence="6 7">
    <name type="scientific">Enteractinococcus coprophilus</name>
    <dbReference type="NCBI Taxonomy" id="1027633"/>
    <lineage>
        <taxon>Bacteria</taxon>
        <taxon>Bacillati</taxon>
        <taxon>Actinomycetota</taxon>
        <taxon>Actinomycetes</taxon>
        <taxon>Micrococcales</taxon>
        <taxon>Micrococcaceae</taxon>
    </lineage>
</organism>
<comment type="similarity">
    <text evidence="1">Belongs to the LysR transcriptional regulatory family.</text>
</comment>